<dbReference type="Proteomes" id="UP000018851">
    <property type="component" value="Chromosome"/>
</dbReference>
<feature type="transmembrane region" description="Helical" evidence="1">
    <location>
        <begin position="155"/>
        <end position="178"/>
    </location>
</feature>
<sequence>MRQLGRWLLIASIALALGGCSLRGMIDRLVSDEDRALAMGVIEDIRTRDATAFDEILAPEIKADSLPQLATAASHFPASPGKTEFIAYSTNSNYQNGRSSSSKSFTLVTTDEKTWTTTKLEFRSDGGPQRLTGWNVEGSRTKPADLDALDTVDKVLPIVGMIMLVFAIGLIALIVILVRRSQRRDRELGIRPPR</sequence>
<dbReference type="PATRIC" id="fig|1123269.5.peg.2148"/>
<keyword evidence="1" id="KW-0812">Transmembrane</keyword>
<keyword evidence="1" id="KW-1133">Transmembrane helix</keyword>
<accession>W0AC84</accession>
<dbReference type="OrthoDB" id="7449938at2"/>
<dbReference type="RefSeq" id="WP_025292149.1">
    <property type="nucleotide sequence ID" value="NZ_CP006644.1"/>
</dbReference>
<keyword evidence="3" id="KW-1185">Reference proteome</keyword>
<dbReference type="KEGG" id="ssan:NX02_11055"/>
<proteinExistence type="predicted"/>
<evidence type="ECO:0000313" key="3">
    <source>
        <dbReference type="Proteomes" id="UP000018851"/>
    </source>
</evidence>
<evidence type="ECO:0000256" key="1">
    <source>
        <dbReference type="SAM" id="Phobius"/>
    </source>
</evidence>
<dbReference type="PROSITE" id="PS51257">
    <property type="entry name" value="PROKAR_LIPOPROTEIN"/>
    <property type="match status" value="1"/>
</dbReference>
<organism evidence="2 3">
    <name type="scientific">Sphingomonas sanxanigenens DSM 19645 = NX02</name>
    <dbReference type="NCBI Taxonomy" id="1123269"/>
    <lineage>
        <taxon>Bacteria</taxon>
        <taxon>Pseudomonadati</taxon>
        <taxon>Pseudomonadota</taxon>
        <taxon>Alphaproteobacteria</taxon>
        <taxon>Sphingomonadales</taxon>
        <taxon>Sphingomonadaceae</taxon>
        <taxon>Sphingomonas</taxon>
    </lineage>
</organism>
<name>W0AC84_9SPHN</name>
<dbReference type="AlphaFoldDB" id="W0AC84"/>
<keyword evidence="1" id="KW-0472">Membrane</keyword>
<protein>
    <submittedName>
        <fullName evidence="2">Uncharacterized protein</fullName>
    </submittedName>
</protein>
<dbReference type="HOGENOM" id="CLU_1401674_0_0_5"/>
<evidence type="ECO:0000313" key="2">
    <source>
        <dbReference type="EMBL" id="AHE53923.1"/>
    </source>
</evidence>
<dbReference type="EMBL" id="CP006644">
    <property type="protein sequence ID" value="AHE53923.1"/>
    <property type="molecule type" value="Genomic_DNA"/>
</dbReference>
<gene>
    <name evidence="2" type="ORF">NX02_11055</name>
</gene>
<reference evidence="2 3" key="1">
    <citation type="submission" date="2013-07" db="EMBL/GenBank/DDBJ databases">
        <title>Completed genome of Sphingomonas sanxanigenens NX02.</title>
        <authorList>
            <person name="Ma T."/>
            <person name="Huang H."/>
            <person name="Wu M."/>
            <person name="Li X."/>
            <person name="Li G."/>
        </authorList>
    </citation>
    <scope>NUCLEOTIDE SEQUENCE [LARGE SCALE GENOMIC DNA]</scope>
    <source>
        <strain evidence="2 3">NX02</strain>
    </source>
</reference>